<protein>
    <submittedName>
        <fullName evidence="2">Uncharacterized protein</fullName>
    </submittedName>
</protein>
<keyword evidence="3" id="KW-1185">Reference proteome</keyword>
<dbReference type="GeneID" id="20657338"/>
<accession>G4Z3N1</accession>
<organism evidence="2 3">
    <name type="scientific">Phytophthora sojae (strain P6497)</name>
    <name type="common">Soybean stem and root rot agent</name>
    <name type="synonym">Phytophthora megasperma f. sp. glycines</name>
    <dbReference type="NCBI Taxonomy" id="1094619"/>
    <lineage>
        <taxon>Eukaryota</taxon>
        <taxon>Sar</taxon>
        <taxon>Stramenopiles</taxon>
        <taxon>Oomycota</taxon>
        <taxon>Peronosporomycetes</taxon>
        <taxon>Peronosporales</taxon>
        <taxon>Peronosporaceae</taxon>
        <taxon>Phytophthora</taxon>
    </lineage>
</organism>
<dbReference type="RefSeq" id="XP_009522817.1">
    <property type="nucleotide sequence ID" value="XM_009524522.1"/>
</dbReference>
<dbReference type="InParanoid" id="G4Z3N1"/>
<feature type="transmembrane region" description="Helical" evidence="1">
    <location>
        <begin position="136"/>
        <end position="157"/>
    </location>
</feature>
<feature type="transmembrane region" description="Helical" evidence="1">
    <location>
        <begin position="39"/>
        <end position="56"/>
    </location>
</feature>
<evidence type="ECO:0000313" key="3">
    <source>
        <dbReference type="Proteomes" id="UP000002640"/>
    </source>
</evidence>
<keyword evidence="1" id="KW-0812">Transmembrane</keyword>
<reference evidence="2 3" key="1">
    <citation type="journal article" date="2006" name="Science">
        <title>Phytophthora genome sequences uncover evolutionary origins and mechanisms of pathogenesis.</title>
        <authorList>
            <person name="Tyler B.M."/>
            <person name="Tripathy S."/>
            <person name="Zhang X."/>
            <person name="Dehal P."/>
            <person name="Jiang R.H."/>
            <person name="Aerts A."/>
            <person name="Arredondo F.D."/>
            <person name="Baxter L."/>
            <person name="Bensasson D."/>
            <person name="Beynon J.L."/>
            <person name="Chapman J."/>
            <person name="Damasceno C.M."/>
            <person name="Dorrance A.E."/>
            <person name="Dou D."/>
            <person name="Dickerman A.W."/>
            <person name="Dubchak I.L."/>
            <person name="Garbelotto M."/>
            <person name="Gijzen M."/>
            <person name="Gordon S.G."/>
            <person name="Govers F."/>
            <person name="Grunwald N.J."/>
            <person name="Huang W."/>
            <person name="Ivors K.L."/>
            <person name="Jones R.W."/>
            <person name="Kamoun S."/>
            <person name="Krampis K."/>
            <person name="Lamour K.H."/>
            <person name="Lee M.K."/>
            <person name="McDonald W.H."/>
            <person name="Medina M."/>
            <person name="Meijer H.J."/>
            <person name="Nordberg E.K."/>
            <person name="Maclean D.J."/>
            <person name="Ospina-Giraldo M.D."/>
            <person name="Morris P.F."/>
            <person name="Phuntumart V."/>
            <person name="Putnam N.H."/>
            <person name="Rash S."/>
            <person name="Rose J.K."/>
            <person name="Sakihama Y."/>
            <person name="Salamov A.A."/>
            <person name="Savidor A."/>
            <person name="Scheuring C.F."/>
            <person name="Smith B.M."/>
            <person name="Sobral B.W."/>
            <person name="Terry A."/>
            <person name="Torto-Alalibo T.A."/>
            <person name="Win J."/>
            <person name="Xu Z."/>
            <person name="Zhang H."/>
            <person name="Grigoriev I.V."/>
            <person name="Rokhsar D.S."/>
            <person name="Boore J.L."/>
        </authorList>
    </citation>
    <scope>NUCLEOTIDE SEQUENCE [LARGE SCALE GENOMIC DNA]</scope>
    <source>
        <strain evidence="2 3">P6497</strain>
    </source>
</reference>
<feature type="transmembrane region" description="Helical" evidence="1">
    <location>
        <begin position="106"/>
        <end position="130"/>
    </location>
</feature>
<dbReference type="KEGG" id="psoj:PHYSODRAFT_496628"/>
<name>G4Z3N1_PHYSP</name>
<gene>
    <name evidence="2" type="ORF">PHYSODRAFT_496628</name>
</gene>
<sequence>SKFVDAWFAIQAAHYGGKYSIERMLALEEYTRVTSLTRVIYISVGTPLVVVVAVLLQESVPLQDPAAGWRANYGFWFRAAMTGFAVSIASTVHMRRWINLPRIPTVYTLLYCIVTAAGYVSAGIAVAAIWVFPVPFYMFTLCWVTTIIILAYIRTAVGARAFWKIFAQREHIRQMNRIGTLHALLYVAYPLYQVLFSKANHTDYELPMLLLLTAFRLVVKKVFSMVALHKDM</sequence>
<evidence type="ECO:0000313" key="2">
    <source>
        <dbReference type="EMBL" id="EGZ20100.1"/>
    </source>
</evidence>
<feature type="transmembrane region" description="Helical" evidence="1">
    <location>
        <begin position="208"/>
        <end position="228"/>
    </location>
</feature>
<feature type="transmembrane region" description="Helical" evidence="1">
    <location>
        <begin position="178"/>
        <end position="196"/>
    </location>
</feature>
<feature type="non-terminal residue" evidence="2">
    <location>
        <position position="1"/>
    </location>
</feature>
<keyword evidence="1" id="KW-1133">Transmembrane helix</keyword>
<dbReference type="AlphaFoldDB" id="G4Z3N1"/>
<dbReference type="EMBL" id="JH159153">
    <property type="protein sequence ID" value="EGZ20100.1"/>
    <property type="molecule type" value="Genomic_DNA"/>
</dbReference>
<proteinExistence type="predicted"/>
<dbReference type="Proteomes" id="UP000002640">
    <property type="component" value="Unassembled WGS sequence"/>
</dbReference>
<evidence type="ECO:0000256" key="1">
    <source>
        <dbReference type="SAM" id="Phobius"/>
    </source>
</evidence>
<feature type="transmembrane region" description="Helical" evidence="1">
    <location>
        <begin position="76"/>
        <end position="94"/>
    </location>
</feature>
<keyword evidence="1" id="KW-0472">Membrane</keyword>